<dbReference type="AlphaFoldDB" id="A0A7M1B4P5"/>
<proteinExistence type="predicted"/>
<organism evidence="1 2">
    <name type="scientific">Sulfurimonas sediminis</name>
    <dbReference type="NCBI Taxonomy" id="2590020"/>
    <lineage>
        <taxon>Bacteria</taxon>
        <taxon>Pseudomonadati</taxon>
        <taxon>Campylobacterota</taxon>
        <taxon>Epsilonproteobacteria</taxon>
        <taxon>Campylobacterales</taxon>
        <taxon>Sulfurimonadaceae</taxon>
        <taxon>Sulfurimonas</taxon>
    </lineage>
</organism>
<sequence length="67" mass="7078">MSKTIPLSGTKNGVISVTKLEEPYGEGSGTVASIGISLSGDAQNPEWKVHIPLDNLEEVIKALSELK</sequence>
<evidence type="ECO:0000313" key="2">
    <source>
        <dbReference type="Proteomes" id="UP000593719"/>
    </source>
</evidence>
<gene>
    <name evidence="1" type="ORF">FJR45_06785</name>
</gene>
<protein>
    <submittedName>
        <fullName evidence="1">Uncharacterized protein</fullName>
    </submittedName>
</protein>
<dbReference type="EMBL" id="CP041235">
    <property type="protein sequence ID" value="QOP43672.1"/>
    <property type="molecule type" value="Genomic_DNA"/>
</dbReference>
<dbReference type="Proteomes" id="UP000593719">
    <property type="component" value="Chromosome"/>
</dbReference>
<keyword evidence="2" id="KW-1185">Reference proteome</keyword>
<accession>A0A7M1B4P5</accession>
<evidence type="ECO:0000313" key="1">
    <source>
        <dbReference type="EMBL" id="QOP43672.1"/>
    </source>
</evidence>
<dbReference type="RefSeq" id="WP_193149839.1">
    <property type="nucleotide sequence ID" value="NZ_CP041235.1"/>
</dbReference>
<reference evidence="1 2" key="1">
    <citation type="submission" date="2019-06" db="EMBL/GenBank/DDBJ databases">
        <title>Sulfurimonas gotlandica sp. nov., a chemoautotrophic and psychrotolerant epsilonproteobacterium isolated from a pelagic redoxcline, and an emended description of the genus Sulfurimonas.</title>
        <authorList>
            <person name="Wang S."/>
            <person name="Jiang L."/>
            <person name="Shao Z."/>
        </authorList>
    </citation>
    <scope>NUCLEOTIDE SEQUENCE [LARGE SCALE GENOMIC DNA]</scope>
    <source>
        <strain evidence="1 2">S2-6</strain>
    </source>
</reference>
<name>A0A7M1B4P5_9BACT</name>
<dbReference type="KEGG" id="ssei:FJR45_06785"/>